<comment type="caution">
    <text evidence="2">The sequence shown here is derived from an EMBL/GenBank/DDBJ whole genome shotgun (WGS) entry which is preliminary data.</text>
</comment>
<keyword evidence="1" id="KW-1133">Transmembrane helix</keyword>
<feature type="transmembrane region" description="Helical" evidence="1">
    <location>
        <begin position="6"/>
        <end position="22"/>
    </location>
</feature>
<keyword evidence="1" id="KW-0472">Membrane</keyword>
<accession>A0ABD6D3Z6</accession>
<evidence type="ECO:0000313" key="2">
    <source>
        <dbReference type="EMBL" id="MFD1640920.1"/>
    </source>
</evidence>
<name>A0ABD6D3Z6_9EURY</name>
<keyword evidence="3" id="KW-1185">Reference proteome</keyword>
<sequence length="163" mass="17839">MAELLSHVLIAYTIFTVARWYVEWFTKRWVAMGMIGALLPDLSRIGLFVTDATIETTLGVPFNIGAVHTLGGISILAAIGSLVVADHHRTAFILLVAGGISHLLTDGLKIWADGAASAWLYPFSWYRHPTPGLYVSSDYRVLVVVGSIALIVALVDRRIIHQQ</sequence>
<feature type="transmembrane region" description="Helical" evidence="1">
    <location>
        <begin position="92"/>
        <end position="112"/>
    </location>
</feature>
<dbReference type="EMBL" id="JBHUDM010000001">
    <property type="protein sequence ID" value="MFD1640920.1"/>
    <property type="molecule type" value="Genomic_DNA"/>
</dbReference>
<organism evidence="2 3">
    <name type="scientific">Halohasta litorea</name>
    <dbReference type="NCBI Taxonomy" id="869891"/>
    <lineage>
        <taxon>Archaea</taxon>
        <taxon>Methanobacteriati</taxon>
        <taxon>Methanobacteriota</taxon>
        <taxon>Stenosarchaea group</taxon>
        <taxon>Halobacteria</taxon>
        <taxon>Halobacteriales</taxon>
        <taxon>Haloferacaceae</taxon>
        <taxon>Halohasta</taxon>
    </lineage>
</organism>
<dbReference type="RefSeq" id="WP_256394611.1">
    <property type="nucleotide sequence ID" value="NZ_JANHDJ010000001.1"/>
</dbReference>
<proteinExistence type="predicted"/>
<dbReference type="GO" id="GO:0016787">
    <property type="term" value="F:hydrolase activity"/>
    <property type="evidence" value="ECO:0007669"/>
    <property type="project" value="UniProtKB-KW"/>
</dbReference>
<reference evidence="2 3" key="1">
    <citation type="journal article" date="2019" name="Int. J. Syst. Evol. Microbiol.">
        <title>The Global Catalogue of Microorganisms (GCM) 10K type strain sequencing project: providing services to taxonomists for standard genome sequencing and annotation.</title>
        <authorList>
            <consortium name="The Broad Institute Genomics Platform"/>
            <consortium name="The Broad Institute Genome Sequencing Center for Infectious Disease"/>
            <person name="Wu L."/>
            <person name="Ma J."/>
        </authorList>
    </citation>
    <scope>NUCLEOTIDE SEQUENCE [LARGE SCALE GENOMIC DNA]</scope>
    <source>
        <strain evidence="2 3">CGMCC 1.10593</strain>
    </source>
</reference>
<dbReference type="Proteomes" id="UP001597052">
    <property type="component" value="Unassembled WGS sequence"/>
</dbReference>
<dbReference type="AlphaFoldDB" id="A0ABD6D3Z6"/>
<keyword evidence="1" id="KW-0812">Transmembrane</keyword>
<evidence type="ECO:0000313" key="3">
    <source>
        <dbReference type="Proteomes" id="UP001597052"/>
    </source>
</evidence>
<dbReference type="InterPro" id="IPR007404">
    <property type="entry name" value="YdjM-like"/>
</dbReference>
<dbReference type="Pfam" id="PF04307">
    <property type="entry name" value="YdjM"/>
    <property type="match status" value="1"/>
</dbReference>
<feature type="transmembrane region" description="Helical" evidence="1">
    <location>
        <begin position="29"/>
        <end position="50"/>
    </location>
</feature>
<feature type="transmembrane region" description="Helical" evidence="1">
    <location>
        <begin position="62"/>
        <end position="85"/>
    </location>
</feature>
<protein>
    <submittedName>
        <fullName evidence="2">Metal-dependent hydrolase</fullName>
    </submittedName>
</protein>
<keyword evidence="2" id="KW-0378">Hydrolase</keyword>
<evidence type="ECO:0000256" key="1">
    <source>
        <dbReference type="SAM" id="Phobius"/>
    </source>
</evidence>
<feature type="transmembrane region" description="Helical" evidence="1">
    <location>
        <begin position="132"/>
        <end position="155"/>
    </location>
</feature>
<gene>
    <name evidence="2" type="ORF">ACFSBW_03390</name>
</gene>